<comment type="caution">
    <text evidence="4">The sequence shown here is derived from an EMBL/GenBank/DDBJ whole genome shotgun (WGS) entry which is preliminary data.</text>
</comment>
<evidence type="ECO:0000313" key="4">
    <source>
        <dbReference type="EMBL" id="CAD7681328.1"/>
    </source>
</evidence>
<accession>A0A811YVB3</accession>
<keyword evidence="2" id="KW-0812">Transmembrane</keyword>
<keyword evidence="5" id="KW-1185">Reference proteome</keyword>
<organism evidence="4 5">
    <name type="scientific">Nyctereutes procyonoides</name>
    <name type="common">Raccoon dog</name>
    <name type="synonym">Canis procyonoides</name>
    <dbReference type="NCBI Taxonomy" id="34880"/>
    <lineage>
        <taxon>Eukaryota</taxon>
        <taxon>Metazoa</taxon>
        <taxon>Chordata</taxon>
        <taxon>Craniata</taxon>
        <taxon>Vertebrata</taxon>
        <taxon>Euteleostomi</taxon>
        <taxon>Mammalia</taxon>
        <taxon>Eutheria</taxon>
        <taxon>Laurasiatheria</taxon>
        <taxon>Carnivora</taxon>
        <taxon>Caniformia</taxon>
        <taxon>Canidae</taxon>
        <taxon>Nyctereutes</taxon>
    </lineage>
</organism>
<gene>
    <name evidence="4" type="ORF">NYPRO_LOCUS14120</name>
</gene>
<dbReference type="Proteomes" id="UP000645828">
    <property type="component" value="Unassembled WGS sequence"/>
</dbReference>
<protein>
    <submittedName>
        <fullName evidence="4">(raccoon dog) hypothetical protein</fullName>
    </submittedName>
</protein>
<evidence type="ECO:0000313" key="5">
    <source>
        <dbReference type="Proteomes" id="UP000645828"/>
    </source>
</evidence>
<dbReference type="EMBL" id="CAJHUB010000751">
    <property type="protein sequence ID" value="CAD7681328.1"/>
    <property type="molecule type" value="Genomic_DNA"/>
</dbReference>
<dbReference type="Pfam" id="PF02906">
    <property type="entry name" value="Fe_hyd_lg_C"/>
    <property type="match status" value="1"/>
</dbReference>
<keyword evidence="2" id="KW-1133">Transmembrane helix</keyword>
<proteinExistence type="inferred from homology"/>
<name>A0A811YVB3_NYCPR</name>
<feature type="transmembrane region" description="Helical" evidence="2">
    <location>
        <begin position="50"/>
        <end position="71"/>
    </location>
</feature>
<sequence length="292" mass="33596">MHMARKKKKKKKKTCTRNKENILITRDRESKLRNLYKQKRKFHKLADAKAFLSNWYVTACWCVHSLLYFAAKFRLSVTDASRRLWLPQKSWGCAGLPLSPFQLYTTNSPQQIMGSLVKDYFARWQNLSPDKTFHVIVAPYFPTASHGSLGADCILTSGESFQIMEESDLLVKRHCHMRHHDGASSSRYLAHIFRHAANQLFNEDMREVTCHIPMNKDLQEVTFEKNGGCLNDGGQAQTKDGHADKVLPWQMEGIHTDIPMQPPRPWLNKTNCPRLQEVVHTMYQGPGLPSIS</sequence>
<dbReference type="SUPFAM" id="SSF53920">
    <property type="entry name" value="Fe-only hydrogenase"/>
    <property type="match status" value="1"/>
</dbReference>
<feature type="domain" description="Iron hydrogenase large subunit C-terminal" evidence="3">
    <location>
        <begin position="103"/>
        <end position="225"/>
    </location>
</feature>
<keyword evidence="2" id="KW-0472">Membrane</keyword>
<evidence type="ECO:0000256" key="1">
    <source>
        <dbReference type="ARBA" id="ARBA00006596"/>
    </source>
</evidence>
<dbReference type="AlphaFoldDB" id="A0A811YVB3"/>
<dbReference type="InterPro" id="IPR050340">
    <property type="entry name" value="Cytosolic_Fe-S_CAF"/>
</dbReference>
<reference evidence="4" key="1">
    <citation type="submission" date="2020-12" db="EMBL/GenBank/DDBJ databases">
        <authorList>
            <consortium name="Molecular Ecology Group"/>
        </authorList>
    </citation>
    <scope>NUCLEOTIDE SEQUENCE</scope>
    <source>
        <strain evidence="4">TBG_1078</strain>
    </source>
</reference>
<dbReference type="PANTHER" id="PTHR11615">
    <property type="entry name" value="NITRATE, FORMATE, IRON DEHYDROGENASE"/>
    <property type="match status" value="1"/>
</dbReference>
<dbReference type="Gene3D" id="3.40.50.1780">
    <property type="match status" value="1"/>
</dbReference>
<comment type="similarity">
    <text evidence="1">Belongs to the NARF family.</text>
</comment>
<evidence type="ECO:0000259" key="3">
    <source>
        <dbReference type="Pfam" id="PF02906"/>
    </source>
</evidence>
<evidence type="ECO:0000256" key="2">
    <source>
        <dbReference type="SAM" id="Phobius"/>
    </source>
</evidence>
<dbReference type="InterPro" id="IPR009016">
    <property type="entry name" value="Fe_hydrogenase"/>
</dbReference>
<dbReference type="InterPro" id="IPR004108">
    <property type="entry name" value="Fe_hydrogenase_lsu_C"/>
</dbReference>